<gene>
    <name evidence="1" type="ORF">ERS007720_04168</name>
</gene>
<sequence>MLTGILMLIVRGMREIGTPGTVIGPTPPSAFRLNGIPGIVISGTTIGPMPPFTSTLSGMAGMLSVSE</sequence>
<reference evidence="1 2" key="1">
    <citation type="submission" date="2015-03" db="EMBL/GenBank/DDBJ databases">
        <authorList>
            <consortium name="Pathogen Informatics"/>
        </authorList>
    </citation>
    <scope>NUCLEOTIDE SEQUENCE [LARGE SCALE GENOMIC DNA]</scope>
    <source>
        <strain evidence="1 2">M09401471</strain>
    </source>
</reference>
<evidence type="ECO:0000313" key="1">
    <source>
        <dbReference type="EMBL" id="COX25438.1"/>
    </source>
</evidence>
<dbReference type="EMBL" id="CSAJ01000820">
    <property type="protein sequence ID" value="COX25438.1"/>
    <property type="molecule type" value="Genomic_DNA"/>
</dbReference>
<evidence type="ECO:0000313" key="2">
    <source>
        <dbReference type="Proteomes" id="UP000044938"/>
    </source>
</evidence>
<accession>A0A655JN98</accession>
<dbReference type="Proteomes" id="UP000044938">
    <property type="component" value="Unassembled WGS sequence"/>
</dbReference>
<protein>
    <submittedName>
        <fullName evidence="1">Uncharacterized protein</fullName>
    </submittedName>
</protein>
<dbReference type="AlphaFoldDB" id="A0A655JN98"/>
<name>A0A655JN98_MYCTX</name>
<organism evidence="1 2">
    <name type="scientific">Mycobacterium tuberculosis</name>
    <dbReference type="NCBI Taxonomy" id="1773"/>
    <lineage>
        <taxon>Bacteria</taxon>
        <taxon>Bacillati</taxon>
        <taxon>Actinomycetota</taxon>
        <taxon>Actinomycetes</taxon>
        <taxon>Mycobacteriales</taxon>
        <taxon>Mycobacteriaceae</taxon>
        <taxon>Mycobacterium</taxon>
        <taxon>Mycobacterium tuberculosis complex</taxon>
    </lineage>
</organism>
<proteinExistence type="predicted"/>